<feature type="non-terminal residue" evidence="3">
    <location>
        <position position="579"/>
    </location>
</feature>
<gene>
    <name evidence="3" type="ORF">B7463_g7916</name>
</gene>
<evidence type="ECO:0000313" key="3">
    <source>
        <dbReference type="EMBL" id="RFU28417.1"/>
    </source>
</evidence>
<dbReference type="OrthoDB" id="10261951at2759"/>
<dbReference type="Pfam" id="PF11905">
    <property type="entry name" value="DUF3425"/>
    <property type="match status" value="1"/>
</dbReference>
<dbReference type="Proteomes" id="UP000258309">
    <property type="component" value="Unassembled WGS sequence"/>
</dbReference>
<sequence>MVERRSSRSQEDPASTSAANRKLRNRLSQRAFRARQSVYIKELEERLRWATKSESDLNTNLEESNKQLRLQLLDCHKKLESLQVTLKAISDSVATTVGIERSTGCNGDHSSDEQHKRNERKNNTEEHSDNEREQQPADNRMEITDPSLLDLVQDSSHVGIESPELLAFTEPNFPNNQTFPEFQCNTAKDLAEKEASAEGGWDAPTSNDVPEFQHVIDNTFDLSRLPSMTLQNTMGLSQYKNISSIGSFLLQEQESQLRNTNSLFSDHIAVCEHYLKLKWNRSAALLHREDNCLTTSVYFMLSTFICMSWPTMTSWHTYTKAHVPVAKLMRWKVDPTPEAFVGLSRSWQPTSLQLSVPHPAIIDWIPFPTLRDKLIRYHAANPRLDEIICKIGNSYVMETDVSRLVSGIGPTRGYISVWDLVRAISPEATDNRPEHALTDWNNLFNPEYSLDTETASEPTNAITKQSEDQYNALPVSNVEALFNSKVAALQAFKLLGMDKGASFFQLDRTFFEEHPELYDYTAADLIARGIPLRPSKRRSIPIPGQLDSSVLERYRELASWTFDLSLDRAFSDDSSSVII</sequence>
<reference evidence="3 4" key="1">
    <citation type="submission" date="2018-05" db="EMBL/GenBank/DDBJ databases">
        <title>Draft genome sequence of Scytalidium lignicola DSM 105466, a ubiquitous saprotrophic fungus.</title>
        <authorList>
            <person name="Buettner E."/>
            <person name="Gebauer A.M."/>
            <person name="Hofrichter M."/>
            <person name="Liers C."/>
            <person name="Kellner H."/>
        </authorList>
    </citation>
    <scope>NUCLEOTIDE SEQUENCE [LARGE SCALE GENOMIC DNA]</scope>
    <source>
        <strain evidence="3 4">DSM 105466</strain>
    </source>
</reference>
<feature type="region of interest" description="Disordered" evidence="1">
    <location>
        <begin position="100"/>
        <end position="140"/>
    </location>
</feature>
<dbReference type="PANTHER" id="PTHR38116">
    <property type="entry name" value="CHROMOSOME 7, WHOLE GENOME SHOTGUN SEQUENCE"/>
    <property type="match status" value="1"/>
</dbReference>
<comment type="caution">
    <text evidence="3">The sequence shown here is derived from an EMBL/GenBank/DDBJ whole genome shotgun (WGS) entry which is preliminary data.</text>
</comment>
<dbReference type="AlphaFoldDB" id="A0A3E2H544"/>
<feature type="compositionally biased region" description="Basic and acidic residues" evidence="1">
    <location>
        <begin position="1"/>
        <end position="11"/>
    </location>
</feature>
<dbReference type="EMBL" id="NCSJ02000164">
    <property type="protein sequence ID" value="RFU28417.1"/>
    <property type="molecule type" value="Genomic_DNA"/>
</dbReference>
<evidence type="ECO:0000256" key="1">
    <source>
        <dbReference type="SAM" id="MobiDB-lite"/>
    </source>
</evidence>
<dbReference type="GO" id="GO:0003700">
    <property type="term" value="F:DNA-binding transcription factor activity"/>
    <property type="evidence" value="ECO:0007669"/>
    <property type="project" value="InterPro"/>
</dbReference>
<proteinExistence type="predicted"/>
<evidence type="ECO:0000259" key="2">
    <source>
        <dbReference type="PROSITE" id="PS00036"/>
    </source>
</evidence>
<protein>
    <recommendedName>
        <fullName evidence="2">BZIP domain-containing protein</fullName>
    </recommendedName>
</protein>
<name>A0A3E2H544_SCYLI</name>
<feature type="domain" description="BZIP" evidence="2">
    <location>
        <begin position="21"/>
        <end position="35"/>
    </location>
</feature>
<feature type="compositionally biased region" description="Basic and acidic residues" evidence="1">
    <location>
        <begin position="109"/>
        <end position="140"/>
    </location>
</feature>
<dbReference type="OMA" id="NRVNADQ"/>
<organism evidence="3 4">
    <name type="scientific">Scytalidium lignicola</name>
    <name type="common">Hyphomycete</name>
    <dbReference type="NCBI Taxonomy" id="5539"/>
    <lineage>
        <taxon>Eukaryota</taxon>
        <taxon>Fungi</taxon>
        <taxon>Dikarya</taxon>
        <taxon>Ascomycota</taxon>
        <taxon>Pezizomycotina</taxon>
        <taxon>Leotiomycetes</taxon>
        <taxon>Leotiomycetes incertae sedis</taxon>
        <taxon>Scytalidium</taxon>
    </lineage>
</organism>
<keyword evidence="4" id="KW-1185">Reference proteome</keyword>
<accession>A0A3E2H544</accession>
<dbReference type="InterPro" id="IPR046347">
    <property type="entry name" value="bZIP_sf"/>
</dbReference>
<dbReference type="Gene3D" id="1.20.5.170">
    <property type="match status" value="1"/>
</dbReference>
<feature type="region of interest" description="Disordered" evidence="1">
    <location>
        <begin position="1"/>
        <end position="23"/>
    </location>
</feature>
<dbReference type="CDD" id="cd14688">
    <property type="entry name" value="bZIP_YAP"/>
    <property type="match status" value="1"/>
</dbReference>
<dbReference type="SUPFAM" id="SSF57959">
    <property type="entry name" value="Leucine zipper domain"/>
    <property type="match status" value="1"/>
</dbReference>
<dbReference type="InterPro" id="IPR004827">
    <property type="entry name" value="bZIP"/>
</dbReference>
<dbReference type="PROSITE" id="PS00036">
    <property type="entry name" value="BZIP_BASIC"/>
    <property type="match status" value="1"/>
</dbReference>
<dbReference type="PANTHER" id="PTHR38116:SF9">
    <property type="entry name" value="BZIP DOMAIN-CONTAINING PROTEIN"/>
    <property type="match status" value="1"/>
</dbReference>
<evidence type="ECO:0000313" key="4">
    <source>
        <dbReference type="Proteomes" id="UP000258309"/>
    </source>
</evidence>
<feature type="non-terminal residue" evidence="3">
    <location>
        <position position="1"/>
    </location>
</feature>
<dbReference type="InterPro" id="IPR021833">
    <property type="entry name" value="DUF3425"/>
</dbReference>